<sequence length="391" mass="41131">MKQLTALCGVLAAMAGTAQAGGIDRSGQPIGILFEKGNYVELSYGRINPSVSGVDRAIGPIPAGSPSGEVAGDHNLPGLALKYQFSDQLSAAVIYDQAYGADILYAPTSPALGGTYADVESAGLTALLRYQFNENFSVHGGLRASKASGKVGLKGLAYGLPFDPANPDSYRSVNGYEADLAEDWGTGYVLGVAYEKPEIAMRVALTYFSKVRHKFDTVETLPGGAAAQLGVATIDTFTNVDTPQAVNLDFQTGVAKDTLVFGSIRWVDWSDFRIAPDAFFGPTVGSLTDLEDTTTYTLGVGRKFNENWSGSAFLTYEPGTGKLVSPLAPTDGYRGIGLAAVYTQGNMKVTTGIRYLKLGNATPETGTPDTERADFTGNSAVAVGVKVGFTF</sequence>
<evidence type="ECO:0000256" key="6">
    <source>
        <dbReference type="ARBA" id="ARBA00023136"/>
    </source>
</evidence>
<dbReference type="EMBL" id="CP076361">
    <property type="protein sequence ID" value="QWK90483.1"/>
    <property type="molecule type" value="Genomic_DNA"/>
</dbReference>
<gene>
    <name evidence="9" type="ORF">KM031_00730</name>
</gene>
<name>A0A975P7C0_9RHOB</name>
<dbReference type="AlphaFoldDB" id="A0A975P7C0"/>
<evidence type="ECO:0000313" key="9">
    <source>
        <dbReference type="EMBL" id="QWK90483.1"/>
    </source>
</evidence>
<organism evidence="9 10">
    <name type="scientific">Gemmobacter fulvus</name>
    <dbReference type="NCBI Taxonomy" id="2840474"/>
    <lineage>
        <taxon>Bacteria</taxon>
        <taxon>Pseudomonadati</taxon>
        <taxon>Pseudomonadota</taxon>
        <taxon>Alphaproteobacteria</taxon>
        <taxon>Rhodobacterales</taxon>
        <taxon>Paracoccaceae</taxon>
        <taxon>Gemmobacter</taxon>
    </lineage>
</organism>
<dbReference type="InterPro" id="IPR005017">
    <property type="entry name" value="OMPP1/FadL/TodX"/>
</dbReference>
<evidence type="ECO:0000256" key="2">
    <source>
        <dbReference type="ARBA" id="ARBA00008163"/>
    </source>
</evidence>
<keyword evidence="3" id="KW-1134">Transmembrane beta strand</keyword>
<evidence type="ECO:0000256" key="8">
    <source>
        <dbReference type="SAM" id="SignalP"/>
    </source>
</evidence>
<dbReference type="Pfam" id="PF03349">
    <property type="entry name" value="Toluene_X"/>
    <property type="match status" value="1"/>
</dbReference>
<evidence type="ECO:0000256" key="1">
    <source>
        <dbReference type="ARBA" id="ARBA00004571"/>
    </source>
</evidence>
<keyword evidence="4" id="KW-0812">Transmembrane</keyword>
<comment type="subcellular location">
    <subcellularLocation>
        <location evidence="1">Cell outer membrane</location>
        <topology evidence="1">Multi-pass membrane protein</topology>
    </subcellularLocation>
</comment>
<dbReference type="RefSeq" id="WP_215504267.1">
    <property type="nucleotide sequence ID" value="NZ_CP076361.1"/>
</dbReference>
<feature type="signal peptide" evidence="8">
    <location>
        <begin position="1"/>
        <end position="20"/>
    </location>
</feature>
<reference evidence="9" key="1">
    <citation type="submission" date="2021-06" db="EMBL/GenBank/DDBJ databases">
        <title>Direct submission.</title>
        <authorList>
            <person name="Lee C.-S."/>
            <person name="Jin L."/>
        </authorList>
    </citation>
    <scope>NUCLEOTIDE SEQUENCE</scope>
    <source>
        <strain evidence="9">Con5</strain>
    </source>
</reference>
<evidence type="ECO:0000256" key="5">
    <source>
        <dbReference type="ARBA" id="ARBA00022729"/>
    </source>
</evidence>
<accession>A0A975P7C0</accession>
<keyword evidence="7" id="KW-0998">Cell outer membrane</keyword>
<keyword evidence="5 8" id="KW-0732">Signal</keyword>
<dbReference type="GO" id="GO:0015483">
    <property type="term" value="F:long-chain fatty acid transporting porin activity"/>
    <property type="evidence" value="ECO:0007669"/>
    <property type="project" value="TreeGrafter"/>
</dbReference>
<keyword evidence="10" id="KW-1185">Reference proteome</keyword>
<dbReference type="PANTHER" id="PTHR35093">
    <property type="entry name" value="OUTER MEMBRANE PROTEIN NMB0088-RELATED"/>
    <property type="match status" value="1"/>
</dbReference>
<evidence type="ECO:0000256" key="4">
    <source>
        <dbReference type="ARBA" id="ARBA00022692"/>
    </source>
</evidence>
<evidence type="ECO:0000256" key="7">
    <source>
        <dbReference type="ARBA" id="ARBA00023237"/>
    </source>
</evidence>
<dbReference type="Proteomes" id="UP000679352">
    <property type="component" value="Chromosome"/>
</dbReference>
<keyword evidence="6" id="KW-0472">Membrane</keyword>
<dbReference type="KEGG" id="gfu:KM031_00730"/>
<dbReference type="Gene3D" id="2.40.160.60">
    <property type="entry name" value="Outer membrane protein transport protein (OMPP1/FadL/TodX)"/>
    <property type="match status" value="1"/>
</dbReference>
<dbReference type="SUPFAM" id="SSF56935">
    <property type="entry name" value="Porins"/>
    <property type="match status" value="1"/>
</dbReference>
<proteinExistence type="inferred from homology"/>
<evidence type="ECO:0000313" key="10">
    <source>
        <dbReference type="Proteomes" id="UP000679352"/>
    </source>
</evidence>
<feature type="chain" id="PRO_5037494229" evidence="8">
    <location>
        <begin position="21"/>
        <end position="391"/>
    </location>
</feature>
<protein>
    <submittedName>
        <fullName evidence="9">Outer membrane protein transport protein</fullName>
    </submittedName>
</protein>
<evidence type="ECO:0000256" key="3">
    <source>
        <dbReference type="ARBA" id="ARBA00022452"/>
    </source>
</evidence>
<dbReference type="PANTHER" id="PTHR35093:SF8">
    <property type="entry name" value="OUTER MEMBRANE PROTEIN NMB0088-RELATED"/>
    <property type="match status" value="1"/>
</dbReference>
<comment type="similarity">
    <text evidence="2">Belongs to the OmpP1/FadL family.</text>
</comment>
<dbReference type="GO" id="GO:0009279">
    <property type="term" value="C:cell outer membrane"/>
    <property type="evidence" value="ECO:0007669"/>
    <property type="project" value="UniProtKB-SubCell"/>
</dbReference>